<sequence length="169" mass="18938">MTTDPWSTTTSLRADFAVPGTDRWFEDYTVGDVREYGSITLSEQEIVDFARTYDPQRIHTDPEWAATGPFSGLIASGIQTIGVFMRLYADHYLTQCGSLASPGVDEVRWTKPVRPGDELRLRVETLETRLSRSKPDRGLVVSRCELLNQDGEVVLSQSVMNLVAVRPND</sequence>
<comment type="similarity">
    <text evidence="1">Belongs to the enoyl-CoA hydratase/isomerase family.</text>
</comment>
<reference evidence="3 4" key="1">
    <citation type="submission" date="2019-07" db="EMBL/GenBank/DDBJ databases">
        <title>complete genome sequencing of Ornithinimicrobium sp. H23M54.</title>
        <authorList>
            <person name="Bae J.-W."/>
            <person name="Lee S.-Y."/>
        </authorList>
    </citation>
    <scope>NUCLEOTIDE SEQUENCE [LARGE SCALE GENOMIC DNA]</scope>
    <source>
        <strain evidence="3 4">H23M54</strain>
    </source>
</reference>
<gene>
    <name evidence="3" type="ORF">FNH13_01605</name>
</gene>
<dbReference type="EMBL" id="CP041616">
    <property type="protein sequence ID" value="QDO87177.1"/>
    <property type="molecule type" value="Genomic_DNA"/>
</dbReference>
<dbReference type="SUPFAM" id="SSF54637">
    <property type="entry name" value="Thioesterase/thiol ester dehydrase-isomerase"/>
    <property type="match status" value="1"/>
</dbReference>
<proteinExistence type="inferred from homology"/>
<dbReference type="PANTHER" id="PTHR43664:SF1">
    <property type="entry name" value="BETA-METHYLMALYL-COA DEHYDRATASE"/>
    <property type="match status" value="1"/>
</dbReference>
<keyword evidence="4" id="KW-1185">Reference proteome</keyword>
<name>A0A516G6M7_9MICO</name>
<dbReference type="InterPro" id="IPR002539">
    <property type="entry name" value="MaoC-like_dom"/>
</dbReference>
<evidence type="ECO:0000259" key="2">
    <source>
        <dbReference type="Pfam" id="PF01575"/>
    </source>
</evidence>
<evidence type="ECO:0000313" key="4">
    <source>
        <dbReference type="Proteomes" id="UP000315395"/>
    </source>
</evidence>
<dbReference type="OrthoDB" id="9801735at2"/>
<dbReference type="InterPro" id="IPR052342">
    <property type="entry name" value="MCH/BMMD"/>
</dbReference>
<accession>A0A516G6M7</accession>
<evidence type="ECO:0000256" key="1">
    <source>
        <dbReference type="ARBA" id="ARBA00005254"/>
    </source>
</evidence>
<dbReference type="AlphaFoldDB" id="A0A516G6M7"/>
<dbReference type="Proteomes" id="UP000315395">
    <property type="component" value="Chromosome"/>
</dbReference>
<dbReference type="InterPro" id="IPR029069">
    <property type="entry name" value="HotDog_dom_sf"/>
</dbReference>
<protein>
    <submittedName>
        <fullName evidence="3">MaoC family dehydratase</fullName>
    </submittedName>
</protein>
<feature type="domain" description="MaoC-like" evidence="2">
    <location>
        <begin position="36"/>
        <end position="132"/>
    </location>
</feature>
<dbReference type="PANTHER" id="PTHR43664">
    <property type="entry name" value="MONOAMINE OXIDASE-RELATED"/>
    <property type="match status" value="1"/>
</dbReference>
<dbReference type="KEGG" id="orz:FNH13_01605"/>
<dbReference type="Pfam" id="PF01575">
    <property type="entry name" value="MaoC_dehydratas"/>
    <property type="match status" value="1"/>
</dbReference>
<organism evidence="3 4">
    <name type="scientific">Ornithinimicrobium ciconiae</name>
    <dbReference type="NCBI Taxonomy" id="2594265"/>
    <lineage>
        <taxon>Bacteria</taxon>
        <taxon>Bacillati</taxon>
        <taxon>Actinomycetota</taxon>
        <taxon>Actinomycetes</taxon>
        <taxon>Micrococcales</taxon>
        <taxon>Ornithinimicrobiaceae</taxon>
        <taxon>Ornithinimicrobium</taxon>
    </lineage>
</organism>
<evidence type="ECO:0000313" key="3">
    <source>
        <dbReference type="EMBL" id="QDO87177.1"/>
    </source>
</evidence>
<dbReference type="RefSeq" id="WP_143781835.1">
    <property type="nucleotide sequence ID" value="NZ_CP041616.1"/>
</dbReference>
<dbReference type="Gene3D" id="3.10.129.10">
    <property type="entry name" value="Hotdog Thioesterase"/>
    <property type="match status" value="1"/>
</dbReference>
<dbReference type="CDD" id="cd03454">
    <property type="entry name" value="YdeM"/>
    <property type="match status" value="1"/>
</dbReference>